<evidence type="ECO:0000313" key="3">
    <source>
        <dbReference type="EMBL" id="KAF2229862.1"/>
    </source>
</evidence>
<dbReference type="EMBL" id="ML991852">
    <property type="protein sequence ID" value="KAF2229862.1"/>
    <property type="molecule type" value="Genomic_DNA"/>
</dbReference>
<dbReference type="GO" id="GO:0034501">
    <property type="term" value="P:protein localization to kinetochore"/>
    <property type="evidence" value="ECO:0007669"/>
    <property type="project" value="InterPro"/>
</dbReference>
<dbReference type="PANTHER" id="PTHR37329">
    <property type="entry name" value="KINETOCHORE PROTEIN SOS7"/>
    <property type="match status" value="1"/>
</dbReference>
<accession>A0A6A6GVM8</accession>
<protein>
    <recommendedName>
        <fullName evidence="2">Kinetochore protein Sos7 coiled-coil domain-containing protein</fullName>
    </recommendedName>
</protein>
<feature type="coiled-coil region" evidence="1">
    <location>
        <begin position="91"/>
        <end position="125"/>
    </location>
</feature>
<feature type="domain" description="Kinetochore protein Sos7 coiled-coil" evidence="2">
    <location>
        <begin position="56"/>
        <end position="130"/>
    </location>
</feature>
<dbReference type="AlphaFoldDB" id="A0A6A6GVM8"/>
<keyword evidence="4" id="KW-1185">Reference proteome</keyword>
<evidence type="ECO:0000259" key="2">
    <source>
        <dbReference type="Pfam" id="PF20882"/>
    </source>
</evidence>
<proteinExistence type="predicted"/>
<feature type="non-terminal residue" evidence="3">
    <location>
        <position position="268"/>
    </location>
</feature>
<dbReference type="InterPro" id="IPR048781">
    <property type="entry name" value="Sos7_CC"/>
</dbReference>
<gene>
    <name evidence="3" type="ORF">EV356DRAFT_430187</name>
</gene>
<dbReference type="Proteomes" id="UP000800092">
    <property type="component" value="Unassembled WGS sequence"/>
</dbReference>
<feature type="non-terminal residue" evidence="3">
    <location>
        <position position="1"/>
    </location>
</feature>
<dbReference type="InterPro" id="IPR037475">
    <property type="entry name" value="Sos7"/>
</dbReference>
<sequence length="268" mass="29894">LSELQKPQDLTIIKLSEPFSLEDDANNAKRESDVSADAHENTSVASLKAELEHYKDLFSKLRFSYVEQVTKEKFLRAIVSDPPLLVEPHENGELEAQLKEVKANLKAQKEEAAELTQALESQGRDLAERHERITLQTTSLSHLPTSLSALTTTIAHLRSTTSPPSSNPDLNLPLPATLSLKAQRDAELEQLNAQLAELQNSLLPRKTHELAELESELRRLEVQKQGTVAAAREARRKREGWGDAEELEEKGRWARACGAALRGMLEVE</sequence>
<evidence type="ECO:0000313" key="4">
    <source>
        <dbReference type="Proteomes" id="UP000800092"/>
    </source>
</evidence>
<evidence type="ECO:0000256" key="1">
    <source>
        <dbReference type="SAM" id="Coils"/>
    </source>
</evidence>
<organism evidence="3 4">
    <name type="scientific">Viridothelium virens</name>
    <name type="common">Speckled blister lichen</name>
    <name type="synonym">Trypethelium virens</name>
    <dbReference type="NCBI Taxonomy" id="1048519"/>
    <lineage>
        <taxon>Eukaryota</taxon>
        <taxon>Fungi</taxon>
        <taxon>Dikarya</taxon>
        <taxon>Ascomycota</taxon>
        <taxon>Pezizomycotina</taxon>
        <taxon>Dothideomycetes</taxon>
        <taxon>Dothideomycetes incertae sedis</taxon>
        <taxon>Trypetheliales</taxon>
        <taxon>Trypetheliaceae</taxon>
        <taxon>Viridothelium</taxon>
    </lineage>
</organism>
<keyword evidence="1" id="KW-0175">Coiled coil</keyword>
<name>A0A6A6GVM8_VIRVR</name>
<reference evidence="3" key="1">
    <citation type="journal article" date="2020" name="Stud. Mycol.">
        <title>101 Dothideomycetes genomes: a test case for predicting lifestyles and emergence of pathogens.</title>
        <authorList>
            <person name="Haridas S."/>
            <person name="Albert R."/>
            <person name="Binder M."/>
            <person name="Bloem J."/>
            <person name="Labutti K."/>
            <person name="Salamov A."/>
            <person name="Andreopoulos B."/>
            <person name="Baker S."/>
            <person name="Barry K."/>
            <person name="Bills G."/>
            <person name="Bluhm B."/>
            <person name="Cannon C."/>
            <person name="Castanera R."/>
            <person name="Culley D."/>
            <person name="Daum C."/>
            <person name="Ezra D."/>
            <person name="Gonzalez J."/>
            <person name="Henrissat B."/>
            <person name="Kuo A."/>
            <person name="Liang C."/>
            <person name="Lipzen A."/>
            <person name="Lutzoni F."/>
            <person name="Magnuson J."/>
            <person name="Mondo S."/>
            <person name="Nolan M."/>
            <person name="Ohm R."/>
            <person name="Pangilinan J."/>
            <person name="Park H.-J."/>
            <person name="Ramirez L."/>
            <person name="Alfaro M."/>
            <person name="Sun H."/>
            <person name="Tritt A."/>
            <person name="Yoshinaga Y."/>
            <person name="Zwiers L.-H."/>
            <person name="Turgeon B."/>
            <person name="Goodwin S."/>
            <person name="Spatafora J."/>
            <person name="Crous P."/>
            <person name="Grigoriev I."/>
        </authorList>
    </citation>
    <scope>NUCLEOTIDE SEQUENCE</scope>
    <source>
        <strain evidence="3">Tuck. ex Michener</strain>
    </source>
</reference>
<dbReference type="Pfam" id="PF20882">
    <property type="entry name" value="Sos7"/>
    <property type="match status" value="1"/>
</dbReference>
<dbReference type="GO" id="GO:0000776">
    <property type="term" value="C:kinetochore"/>
    <property type="evidence" value="ECO:0007669"/>
    <property type="project" value="InterPro"/>
</dbReference>
<dbReference type="GO" id="GO:0051315">
    <property type="term" value="P:attachment of mitotic spindle microtubules to kinetochore"/>
    <property type="evidence" value="ECO:0007669"/>
    <property type="project" value="TreeGrafter"/>
</dbReference>
<dbReference type="PANTHER" id="PTHR37329:SF1">
    <property type="entry name" value="KINETOCHORE PROTEIN SOS7"/>
    <property type="match status" value="1"/>
</dbReference>
<dbReference type="OrthoDB" id="18959at2759"/>
<feature type="coiled-coil region" evidence="1">
    <location>
        <begin position="181"/>
        <end position="237"/>
    </location>
</feature>